<dbReference type="InterPro" id="IPR026590">
    <property type="entry name" value="Ssirtuin_cat_dom"/>
</dbReference>
<dbReference type="Proteomes" id="UP000887581">
    <property type="component" value="Unplaced"/>
</dbReference>
<sequence>MGTSLAVYPFAGLVDKVKEDVPRLLINLTEAGLDMFSLFPYIFNSGLCYQDEDNYRDVFWRGKTDDGAWKLAELLGWKTELEELIKTELRKIDKKEMMDAKSVDCDVATTIV</sequence>
<accession>A0A915PG97</accession>
<dbReference type="Gene3D" id="3.40.50.1220">
    <property type="entry name" value="TPP-binding domain"/>
    <property type="match status" value="1"/>
</dbReference>
<reference evidence="5" key="1">
    <citation type="submission" date="2022-11" db="UniProtKB">
        <authorList>
            <consortium name="WormBaseParasite"/>
        </authorList>
    </citation>
    <scope>IDENTIFICATION</scope>
</reference>
<evidence type="ECO:0000256" key="2">
    <source>
        <dbReference type="PROSITE-ProRule" id="PRU00236"/>
    </source>
</evidence>
<evidence type="ECO:0000256" key="1">
    <source>
        <dbReference type="ARBA" id="ARBA00023027"/>
    </source>
</evidence>
<comment type="caution">
    <text evidence="2">Lacks conserved residue(s) required for the propagation of feature annotation.</text>
</comment>
<evidence type="ECO:0000313" key="4">
    <source>
        <dbReference type="Proteomes" id="UP000887581"/>
    </source>
</evidence>
<evidence type="ECO:0000259" key="3">
    <source>
        <dbReference type="PROSITE" id="PS50305"/>
    </source>
</evidence>
<keyword evidence="1" id="KW-0520">NAD</keyword>
<protein>
    <submittedName>
        <fullName evidence="5">Deacetylase sirtuin-type domain-containing protein</fullName>
    </submittedName>
</protein>
<dbReference type="PROSITE" id="PS50305">
    <property type="entry name" value="SIRTUIN"/>
    <property type="match status" value="1"/>
</dbReference>
<feature type="domain" description="Deacetylase sirtuin-type" evidence="3">
    <location>
        <begin position="1"/>
        <end position="78"/>
    </location>
</feature>
<dbReference type="SUPFAM" id="SSF52467">
    <property type="entry name" value="DHS-like NAD/FAD-binding domain"/>
    <property type="match status" value="1"/>
</dbReference>
<dbReference type="WBParaSite" id="sdigi.contig1020.g10122.t1">
    <property type="protein sequence ID" value="sdigi.contig1020.g10122.t1"/>
    <property type="gene ID" value="sdigi.contig1020.g10122"/>
</dbReference>
<proteinExistence type="predicted"/>
<name>A0A915PG97_9BILA</name>
<keyword evidence="4" id="KW-1185">Reference proteome</keyword>
<dbReference type="InterPro" id="IPR029035">
    <property type="entry name" value="DHS-like_NAD/FAD-binding_dom"/>
</dbReference>
<organism evidence="4 5">
    <name type="scientific">Setaria digitata</name>
    <dbReference type="NCBI Taxonomy" id="48799"/>
    <lineage>
        <taxon>Eukaryota</taxon>
        <taxon>Metazoa</taxon>
        <taxon>Ecdysozoa</taxon>
        <taxon>Nematoda</taxon>
        <taxon>Chromadorea</taxon>
        <taxon>Rhabditida</taxon>
        <taxon>Spirurina</taxon>
        <taxon>Spiruromorpha</taxon>
        <taxon>Filarioidea</taxon>
        <taxon>Setariidae</taxon>
        <taxon>Setaria</taxon>
    </lineage>
</organism>
<dbReference type="AlphaFoldDB" id="A0A915PG97"/>
<evidence type="ECO:0000313" key="5">
    <source>
        <dbReference type="WBParaSite" id="sdigi.contig1020.g10122.t1"/>
    </source>
</evidence>